<keyword evidence="3" id="KW-1185">Reference proteome</keyword>
<dbReference type="AlphaFoldDB" id="A0A9Y2P5H8"/>
<feature type="signal peptide" evidence="1">
    <location>
        <begin position="1"/>
        <end position="27"/>
    </location>
</feature>
<organism evidence="2 3">
    <name type="scientific">Parasedimentitalea psychrophila</name>
    <dbReference type="NCBI Taxonomy" id="2997337"/>
    <lineage>
        <taxon>Bacteria</taxon>
        <taxon>Pseudomonadati</taxon>
        <taxon>Pseudomonadota</taxon>
        <taxon>Alphaproteobacteria</taxon>
        <taxon>Rhodobacterales</taxon>
        <taxon>Paracoccaceae</taxon>
        <taxon>Parasedimentitalea</taxon>
    </lineage>
</organism>
<keyword evidence="1" id="KW-0732">Signal</keyword>
<evidence type="ECO:0000256" key="1">
    <source>
        <dbReference type="SAM" id="SignalP"/>
    </source>
</evidence>
<evidence type="ECO:0000313" key="2">
    <source>
        <dbReference type="EMBL" id="WIY26384.1"/>
    </source>
</evidence>
<name>A0A9Y2P5H8_9RHOB</name>
<dbReference type="EMBL" id="CP127247">
    <property type="protein sequence ID" value="WIY26384.1"/>
    <property type="molecule type" value="Genomic_DNA"/>
</dbReference>
<proteinExistence type="predicted"/>
<sequence>MAAWQRHKTGLALIAALCFAVLSGLHAARPVSAEVVFSAYGYAAGDICGFGQEAGQPDCPNCTLATGLVVLGHVDFLVWQAVSTGRLLLLRSDIANCGGAIDPHQARGPPLFT</sequence>
<dbReference type="Proteomes" id="UP001238334">
    <property type="component" value="Chromosome"/>
</dbReference>
<feature type="chain" id="PRO_5040849534" description="Polyketide synthase" evidence="1">
    <location>
        <begin position="28"/>
        <end position="113"/>
    </location>
</feature>
<gene>
    <name evidence="2" type="ORF">QPJ95_05575</name>
</gene>
<dbReference type="KEGG" id="ppso:QPJ95_05575"/>
<dbReference type="RefSeq" id="WP_270919331.1">
    <property type="nucleotide sequence ID" value="NZ_CP127247.1"/>
</dbReference>
<evidence type="ECO:0008006" key="4">
    <source>
        <dbReference type="Google" id="ProtNLM"/>
    </source>
</evidence>
<reference evidence="2 3" key="1">
    <citation type="submission" date="2023-06" db="EMBL/GenBank/DDBJ databases">
        <title>Parasedimentitalea psychrophila sp. nov., a psychrophilic bacterium isolated from deep-sea sediment.</title>
        <authorList>
            <person name="Li A."/>
        </authorList>
    </citation>
    <scope>NUCLEOTIDE SEQUENCE [LARGE SCALE GENOMIC DNA]</scope>
    <source>
        <strain evidence="2 3">QS115</strain>
    </source>
</reference>
<accession>A0A9Y2P5H8</accession>
<protein>
    <recommendedName>
        <fullName evidence="4">Polyketide synthase</fullName>
    </recommendedName>
</protein>
<evidence type="ECO:0000313" key="3">
    <source>
        <dbReference type="Proteomes" id="UP001238334"/>
    </source>
</evidence>